<dbReference type="OrthoDB" id="2706316at2"/>
<accession>A0A498D5Y8</accession>
<organism evidence="1 2">
    <name type="scientific">Oceanobacillus piezotolerans</name>
    <dbReference type="NCBI Taxonomy" id="2448030"/>
    <lineage>
        <taxon>Bacteria</taxon>
        <taxon>Bacillati</taxon>
        <taxon>Bacillota</taxon>
        <taxon>Bacilli</taxon>
        <taxon>Bacillales</taxon>
        <taxon>Bacillaceae</taxon>
        <taxon>Oceanobacillus</taxon>
    </lineage>
</organism>
<name>A0A498D5Y8_9BACI</name>
<dbReference type="AlphaFoldDB" id="A0A498D5Y8"/>
<keyword evidence="2" id="KW-1185">Reference proteome</keyword>
<reference evidence="1 2" key="1">
    <citation type="submission" date="2018-10" db="EMBL/GenBank/DDBJ databases">
        <title>Oceanobacillus sp. YLB-02 draft genome.</title>
        <authorList>
            <person name="Yu L."/>
        </authorList>
    </citation>
    <scope>NUCLEOTIDE SEQUENCE [LARGE SCALE GENOMIC DNA]</scope>
    <source>
        <strain evidence="1 2">YLB-02</strain>
    </source>
</reference>
<dbReference type="Proteomes" id="UP000270219">
    <property type="component" value="Unassembled WGS sequence"/>
</dbReference>
<gene>
    <name evidence="1" type="ORF">D8M04_09425</name>
</gene>
<protein>
    <submittedName>
        <fullName evidence="1">Uncharacterized protein</fullName>
    </submittedName>
</protein>
<sequence length="84" mass="10084">MGYILPLENYQYSQYHSRIIKNKQPNQAKSVEKPFKAVLEKKHQDLKGKYDRIYQKPTSPYQTYRSDVELETLHFKGKYVNETI</sequence>
<evidence type="ECO:0000313" key="1">
    <source>
        <dbReference type="EMBL" id="RLL45079.1"/>
    </source>
</evidence>
<proteinExistence type="predicted"/>
<dbReference type="RefSeq" id="WP_121522668.1">
    <property type="nucleotide sequence ID" value="NZ_RCHR01000003.1"/>
</dbReference>
<dbReference type="EMBL" id="RCHR01000003">
    <property type="protein sequence ID" value="RLL45079.1"/>
    <property type="molecule type" value="Genomic_DNA"/>
</dbReference>
<comment type="caution">
    <text evidence="1">The sequence shown here is derived from an EMBL/GenBank/DDBJ whole genome shotgun (WGS) entry which is preliminary data.</text>
</comment>
<evidence type="ECO:0000313" key="2">
    <source>
        <dbReference type="Proteomes" id="UP000270219"/>
    </source>
</evidence>